<dbReference type="PANTHER" id="PTHR12750">
    <property type="entry name" value="DIPHOSPHOINOSITOL PENTAKISPHOSPHATE KINASE"/>
    <property type="match status" value="1"/>
</dbReference>
<gene>
    <name evidence="4" type="ORF">DUNSADRAFT_12658</name>
</gene>
<feature type="compositionally biased region" description="Low complexity" evidence="3">
    <location>
        <begin position="129"/>
        <end position="138"/>
    </location>
</feature>
<organism evidence="4 5">
    <name type="scientific">Dunaliella salina</name>
    <name type="common">Green alga</name>
    <name type="synonym">Protococcus salinus</name>
    <dbReference type="NCBI Taxonomy" id="3046"/>
    <lineage>
        <taxon>Eukaryota</taxon>
        <taxon>Viridiplantae</taxon>
        <taxon>Chlorophyta</taxon>
        <taxon>core chlorophytes</taxon>
        <taxon>Chlorophyceae</taxon>
        <taxon>CS clade</taxon>
        <taxon>Chlamydomonadales</taxon>
        <taxon>Dunaliellaceae</taxon>
        <taxon>Dunaliella</taxon>
    </lineage>
</organism>
<comment type="catalytic activity">
    <reaction evidence="2">
        <text>1D-myo-inositol hexakisphosphate + ATP = 1-diphospho-1D-myo-inositol 2,3,4,5,6-pentakisphosphate + ADP</text>
        <dbReference type="Rhea" id="RHEA:37459"/>
        <dbReference type="ChEBI" id="CHEBI:30616"/>
        <dbReference type="ChEBI" id="CHEBI:58130"/>
        <dbReference type="ChEBI" id="CHEBI:74946"/>
        <dbReference type="ChEBI" id="CHEBI:456216"/>
        <dbReference type="EC" id="2.7.4.24"/>
    </reaction>
    <physiologicalReaction direction="left-to-right" evidence="2">
        <dbReference type="Rhea" id="RHEA:37460"/>
    </physiologicalReaction>
</comment>
<evidence type="ECO:0000256" key="2">
    <source>
        <dbReference type="ARBA" id="ARBA00034629"/>
    </source>
</evidence>
<proteinExistence type="predicted"/>
<feature type="region of interest" description="Disordered" evidence="3">
    <location>
        <begin position="89"/>
        <end position="218"/>
    </location>
</feature>
<evidence type="ECO:0000313" key="5">
    <source>
        <dbReference type="Proteomes" id="UP000815325"/>
    </source>
</evidence>
<evidence type="ECO:0000256" key="1">
    <source>
        <dbReference type="ARBA" id="ARBA00033696"/>
    </source>
</evidence>
<keyword evidence="5" id="KW-1185">Reference proteome</keyword>
<evidence type="ECO:0000313" key="4">
    <source>
        <dbReference type="EMBL" id="KAF5841493.1"/>
    </source>
</evidence>
<dbReference type="Proteomes" id="UP000815325">
    <property type="component" value="Unassembled WGS sequence"/>
</dbReference>
<comment type="caution">
    <text evidence="4">The sequence shown here is derived from an EMBL/GenBank/DDBJ whole genome shotgun (WGS) entry which is preliminary data.</text>
</comment>
<dbReference type="EMBL" id="MU069484">
    <property type="protein sequence ID" value="KAF5841493.1"/>
    <property type="molecule type" value="Genomic_DNA"/>
</dbReference>
<feature type="non-terminal residue" evidence="4">
    <location>
        <position position="1"/>
    </location>
</feature>
<evidence type="ECO:0000256" key="3">
    <source>
        <dbReference type="SAM" id="MobiDB-lite"/>
    </source>
</evidence>
<comment type="catalytic activity">
    <reaction evidence="1">
        <text>5-diphospho-1D-myo-inositol 1,2,3,4,6-pentakisphosphate + ATP + H(+) = 1,5-bis(diphospho)-1D-myo-inositol 2,3,4,6-tetrakisphosphate + ADP</text>
        <dbReference type="Rhea" id="RHEA:10276"/>
        <dbReference type="ChEBI" id="CHEBI:15378"/>
        <dbReference type="ChEBI" id="CHEBI:30616"/>
        <dbReference type="ChEBI" id="CHEBI:58628"/>
        <dbReference type="ChEBI" id="CHEBI:77983"/>
        <dbReference type="ChEBI" id="CHEBI:456216"/>
        <dbReference type="EC" id="2.7.4.24"/>
    </reaction>
    <physiologicalReaction direction="left-to-right" evidence="1">
        <dbReference type="Rhea" id="RHEA:10277"/>
    </physiologicalReaction>
</comment>
<name>A0ABQ7H3Q0_DUNSA</name>
<accession>A0ABQ7H3Q0</accession>
<reference evidence="4" key="1">
    <citation type="submission" date="2017-08" db="EMBL/GenBank/DDBJ databases">
        <authorList>
            <person name="Polle J.E."/>
            <person name="Barry K."/>
            <person name="Cushman J."/>
            <person name="Schmutz J."/>
            <person name="Tran D."/>
            <person name="Hathwaick L.T."/>
            <person name="Yim W.C."/>
            <person name="Jenkins J."/>
            <person name="Mckie-Krisberg Z.M."/>
            <person name="Prochnik S."/>
            <person name="Lindquist E."/>
            <person name="Dockter R.B."/>
            <person name="Adam C."/>
            <person name="Molina H."/>
            <person name="Bunkerborg J."/>
            <person name="Jin E."/>
            <person name="Buchheim M."/>
            <person name="Magnuson J."/>
        </authorList>
    </citation>
    <scope>NUCLEOTIDE SEQUENCE</scope>
    <source>
        <strain evidence="4">CCAP 19/18</strain>
    </source>
</reference>
<dbReference type="InterPro" id="IPR037446">
    <property type="entry name" value="His_Pase_VIP1"/>
</dbReference>
<protein>
    <submittedName>
        <fullName evidence="4">Uncharacterized protein</fullName>
    </submittedName>
</protein>
<sequence>AICRPFLCESMFFDDAPSSSLPLFGVHDLQASAAAFAKGLLDLEGTSLTPILVSLVKKDASMLDAFGKGASEDIQRAKDAVYRAMTHDPERHAPAQKRNSSAAVTPLGSSPPSLSRAPSPLGNLLQDGQQQQQQQQQQEEAKAGVNASDDKATPFASTHAGSKGADTRGDSARPISIQVPKPVEGVAGAPDSEPGVEGSSPQPTPHSSPDQEPIPCIKNMPEQPLALLRRLVELMKVLVGQLRELCLHVSLMQAV</sequence>
<dbReference type="PANTHER" id="PTHR12750:SF9">
    <property type="entry name" value="INOSITOL HEXAKISPHOSPHATE AND DIPHOSPHOINOSITOL-PENTAKISPHOSPHATE KINASE"/>
    <property type="match status" value="1"/>
</dbReference>
<feature type="compositionally biased region" description="Low complexity" evidence="3">
    <location>
        <begin position="106"/>
        <end position="121"/>
    </location>
</feature>
<feature type="compositionally biased region" description="Polar residues" evidence="3">
    <location>
        <begin position="199"/>
        <end position="210"/>
    </location>
</feature>